<organism evidence="1 2">
    <name type="scientific">Serendipita indica (strain DSM 11827)</name>
    <name type="common">Root endophyte fungus</name>
    <name type="synonym">Piriformospora indica</name>
    <dbReference type="NCBI Taxonomy" id="1109443"/>
    <lineage>
        <taxon>Eukaryota</taxon>
        <taxon>Fungi</taxon>
        <taxon>Dikarya</taxon>
        <taxon>Basidiomycota</taxon>
        <taxon>Agaricomycotina</taxon>
        <taxon>Agaricomycetes</taxon>
        <taxon>Sebacinales</taxon>
        <taxon>Serendipitaceae</taxon>
        <taxon>Serendipita</taxon>
    </lineage>
</organism>
<dbReference type="HOGENOM" id="CLU_072623_0_0_1"/>
<dbReference type="EMBL" id="CAFZ01000012">
    <property type="protein sequence ID" value="CCA67356.1"/>
    <property type="molecule type" value="Genomic_DNA"/>
</dbReference>
<dbReference type="SUPFAM" id="SSF52317">
    <property type="entry name" value="Class I glutamine amidotransferase-like"/>
    <property type="match status" value="1"/>
</dbReference>
<evidence type="ECO:0008006" key="3">
    <source>
        <dbReference type="Google" id="ProtNLM"/>
    </source>
</evidence>
<gene>
    <name evidence="1" type="ORF">PIIN_01186</name>
</gene>
<dbReference type="eggNOG" id="ENOG502R0B6">
    <property type="taxonomic scope" value="Eukaryota"/>
</dbReference>
<dbReference type="PANTHER" id="PTHR43068">
    <property type="entry name" value="SLR1854 PROTEIN"/>
    <property type="match status" value="1"/>
</dbReference>
<dbReference type="Proteomes" id="UP000007148">
    <property type="component" value="Unassembled WGS sequence"/>
</dbReference>
<keyword evidence="2" id="KW-1185">Reference proteome</keyword>
<proteinExistence type="predicted"/>
<dbReference type="Pfam" id="PF17124">
    <property type="entry name" value="ThiJ_like"/>
    <property type="match status" value="1"/>
</dbReference>
<evidence type="ECO:0000313" key="1">
    <source>
        <dbReference type="EMBL" id="CCA67356.1"/>
    </source>
</evidence>
<dbReference type="OMA" id="GGHDKGV"/>
<dbReference type="AlphaFoldDB" id="G4T7R3"/>
<evidence type="ECO:0000313" key="2">
    <source>
        <dbReference type="Proteomes" id="UP000007148"/>
    </source>
</evidence>
<dbReference type="InterPro" id="IPR029062">
    <property type="entry name" value="Class_I_gatase-like"/>
</dbReference>
<dbReference type="InParanoid" id="G4T7R3"/>
<accession>G4T7R3</accession>
<protein>
    <recommendedName>
        <fullName evidence="3">DJ-1/PfpI domain-containing protein</fullName>
    </recommendedName>
</protein>
<dbReference type="Gene3D" id="3.40.50.880">
    <property type="match status" value="1"/>
</dbReference>
<reference evidence="1 2" key="1">
    <citation type="journal article" date="2011" name="PLoS Pathog.">
        <title>Endophytic Life Strategies Decoded by Genome and Transcriptome Analyses of the Mutualistic Root Symbiont Piriformospora indica.</title>
        <authorList>
            <person name="Zuccaro A."/>
            <person name="Lahrmann U."/>
            <person name="Guldener U."/>
            <person name="Langen G."/>
            <person name="Pfiffi S."/>
            <person name="Biedenkopf D."/>
            <person name="Wong P."/>
            <person name="Samans B."/>
            <person name="Grimm C."/>
            <person name="Basiewicz M."/>
            <person name="Murat C."/>
            <person name="Martin F."/>
            <person name="Kogel K.H."/>
        </authorList>
    </citation>
    <scope>NUCLEOTIDE SEQUENCE [LARGE SCALE GENOMIC DNA]</scope>
    <source>
        <strain evidence="1 2">DSM 11827</strain>
    </source>
</reference>
<dbReference type="InterPro" id="IPR032633">
    <property type="entry name" value="ThiJ-like"/>
</dbReference>
<dbReference type="STRING" id="1109443.G4T7R3"/>
<name>G4T7R3_SERID</name>
<comment type="caution">
    <text evidence="1">The sequence shown here is derived from an EMBL/GenBank/DDBJ whole genome shotgun (WGS) entry which is preliminary data.</text>
</comment>
<sequence length="218" mass="24259">MTKAAMLLPNYGFDPTEAAIPYKYLTEKGWVIDIVTESGKSPKADQMMLTGTLASLLGAKAAAKDAYTNSLSASTSFKEPKAWNDPEFSLTQYDVVIIPGGHERRGENKEDEPSKGVRQIIESRHLRSLLSEIWPYTRDKDGSSDKKMVTKDETGNSILYDRKMTTLPEHLERLAHSLTGAFIGDYYRTYPGRYTAALVQECLATPEQYLPGLLNLTG</sequence>
<dbReference type="OrthoDB" id="543156at2759"/>
<dbReference type="PANTHER" id="PTHR43068:SF1">
    <property type="entry name" value="SLR1854 PROTEIN"/>
    <property type="match status" value="1"/>
</dbReference>